<dbReference type="PROSITE" id="PS50943">
    <property type="entry name" value="HTH_CROC1"/>
    <property type="match status" value="1"/>
</dbReference>
<sequence>MPRHHLKYYDNVWEAGGYPPAEAANMQMRSRLMMALEDIIEERGLTQKDAAALFGVSQPRVSDLARGQIEKFSLDALVKMLHQAGYTVSLTLKAAA</sequence>
<dbReference type="GO" id="GO:0003677">
    <property type="term" value="F:DNA binding"/>
    <property type="evidence" value="ECO:0007669"/>
    <property type="project" value="InterPro"/>
</dbReference>
<dbReference type="KEGG" id="pspc:Strain318_000147"/>
<dbReference type="EMBL" id="CP130613">
    <property type="protein sequence ID" value="WKW13823.1"/>
    <property type="molecule type" value="Genomic_DNA"/>
</dbReference>
<reference evidence="2" key="1">
    <citation type="submission" date="2023-07" db="EMBL/GenBank/DDBJ databases">
        <authorList>
            <person name="Haufschild T."/>
            <person name="Kallscheuer N."/>
            <person name="Hammer J."/>
            <person name="Kohn T."/>
            <person name="Kabuu M."/>
            <person name="Jogler M."/>
            <person name="Wohfarth N."/>
            <person name="Heuer A."/>
            <person name="Rohde M."/>
            <person name="van Teeseling M.C.F."/>
            <person name="Jogler C."/>
        </authorList>
    </citation>
    <scope>NUCLEOTIDE SEQUENCE</scope>
    <source>
        <strain evidence="2">Strain 138</strain>
        <strain evidence="3">Strain 318</strain>
    </source>
</reference>
<dbReference type="SMART" id="SM00530">
    <property type="entry name" value="HTH_XRE"/>
    <property type="match status" value="1"/>
</dbReference>
<evidence type="ECO:0000313" key="3">
    <source>
        <dbReference type="EMBL" id="WKW13823.1"/>
    </source>
</evidence>
<dbReference type="InterPro" id="IPR010982">
    <property type="entry name" value="Lambda_DNA-bd_dom_sf"/>
</dbReference>
<dbReference type="Gene3D" id="1.10.260.40">
    <property type="entry name" value="lambda repressor-like DNA-binding domains"/>
    <property type="match status" value="1"/>
</dbReference>
<evidence type="ECO:0000259" key="1">
    <source>
        <dbReference type="PROSITE" id="PS50943"/>
    </source>
</evidence>
<dbReference type="Pfam" id="PF13744">
    <property type="entry name" value="HTH_37"/>
    <property type="match status" value="1"/>
</dbReference>
<organism evidence="2">
    <name type="scientific">Pseudogemmatithrix spongiicola</name>
    <dbReference type="NCBI Taxonomy" id="3062599"/>
    <lineage>
        <taxon>Bacteria</taxon>
        <taxon>Pseudomonadati</taxon>
        <taxon>Gemmatimonadota</taxon>
        <taxon>Gemmatimonadia</taxon>
        <taxon>Gemmatimonadales</taxon>
        <taxon>Gemmatimonadaceae</taxon>
        <taxon>Pseudogemmatithrix</taxon>
    </lineage>
</organism>
<dbReference type="AlphaFoldDB" id="A0AA49JS07"/>
<proteinExistence type="predicted"/>
<accession>A0AA49JS07</accession>
<dbReference type="CDD" id="cd00093">
    <property type="entry name" value="HTH_XRE"/>
    <property type="match status" value="1"/>
</dbReference>
<dbReference type="RefSeq" id="WP_367886624.1">
    <property type="nucleotide sequence ID" value="NZ_CP130612.1"/>
</dbReference>
<name>A0AA49JS07_9BACT</name>
<evidence type="ECO:0000313" key="4">
    <source>
        <dbReference type="Proteomes" id="UP001229955"/>
    </source>
</evidence>
<keyword evidence="4" id="KW-1185">Reference proteome</keyword>
<accession>A0AA49JXS8</accession>
<dbReference type="InterPro" id="IPR039554">
    <property type="entry name" value="HigA2-like_HTH"/>
</dbReference>
<protein>
    <submittedName>
        <fullName evidence="2">Helix-turn-helix transcriptional regulator</fullName>
    </submittedName>
</protein>
<dbReference type="InterPro" id="IPR001387">
    <property type="entry name" value="Cro/C1-type_HTH"/>
</dbReference>
<feature type="domain" description="HTH cro/C1-type" evidence="1">
    <location>
        <begin position="36"/>
        <end position="80"/>
    </location>
</feature>
<dbReference type="Proteomes" id="UP001229955">
    <property type="component" value="Chromosome"/>
</dbReference>
<dbReference type="EMBL" id="CP130612">
    <property type="protein sequence ID" value="WKW10914.1"/>
    <property type="molecule type" value="Genomic_DNA"/>
</dbReference>
<evidence type="ECO:0000313" key="2">
    <source>
        <dbReference type="EMBL" id="WKW10914.1"/>
    </source>
</evidence>
<dbReference type="SUPFAM" id="SSF47413">
    <property type="entry name" value="lambda repressor-like DNA-binding domains"/>
    <property type="match status" value="1"/>
</dbReference>
<gene>
    <name evidence="2" type="ORF">Strain138_000147</name>
    <name evidence="3" type="ORF">Strain318_000147</name>
</gene>